<dbReference type="SUPFAM" id="SSF51735">
    <property type="entry name" value="NAD(P)-binding Rossmann-fold domains"/>
    <property type="match status" value="1"/>
</dbReference>
<dbReference type="EMBL" id="QXED01000003">
    <property type="protein sequence ID" value="RIV24028.1"/>
    <property type="molecule type" value="Genomic_DNA"/>
</dbReference>
<dbReference type="Gene3D" id="3.40.50.720">
    <property type="entry name" value="NAD(P)-binding Rossmann-like Domain"/>
    <property type="match status" value="1"/>
</dbReference>
<dbReference type="Proteomes" id="UP000283523">
    <property type="component" value="Unassembled WGS sequence"/>
</dbReference>
<feature type="domain" description="Quinate/shikimate 5-dehydrogenase/glutamyl-tRNA reductase" evidence="2">
    <location>
        <begin position="151"/>
        <end position="254"/>
    </location>
</feature>
<sequence length="361" mass="39143">MKKFAFLIHMRASYQTDMRSLSKPLGLIPDSIYRLALRNRPLPPFVWSDVTLTPGATEPEGHIIMLPYTGRQILEQQKAMLPRIEQAVQLAAAKGAELVGLGALTSPVTLGGKLLVKNSPISVTNGNAFTAYITWQKVAQLIHTSSKPNPVVALVGATGSVGSLVSQLLATYQPTADYMLVARNERKLTALAAEMTGINARVRPVVSQQMTDVRQADIVVLLTSAADALLDSGHLKPGAIVLDDTQPRNTHPSLLRQRPDVTVIDGGLVSMPFLKLDRYIGLPRQISYACLAETMLLAKADYNGHFSIGHPTLGQAEYISRVARQFAHLGFGISRDYSFGRPIGTTETVQVAQEPESVLIS</sequence>
<reference evidence="3 4" key="1">
    <citation type="submission" date="2018-08" db="EMBL/GenBank/DDBJ databases">
        <title>Fibrisoma montanum sp. nov., isolated from Danxia mountain soil.</title>
        <authorList>
            <person name="Huang Y."/>
        </authorList>
    </citation>
    <scope>NUCLEOTIDE SEQUENCE [LARGE SCALE GENOMIC DNA]</scope>
    <source>
        <strain evidence="3 4">HYT19</strain>
    </source>
</reference>
<name>A0A418MCC7_9BACT</name>
<dbReference type="OrthoDB" id="9808814at2"/>
<evidence type="ECO:0000313" key="3">
    <source>
        <dbReference type="EMBL" id="RIV24028.1"/>
    </source>
</evidence>
<protein>
    <submittedName>
        <fullName evidence="3">Shikimate dehydrogenase</fullName>
    </submittedName>
</protein>
<keyword evidence="1" id="KW-0521">NADP</keyword>
<accession>A0A418MCC7</accession>
<keyword evidence="4" id="KW-1185">Reference proteome</keyword>
<gene>
    <name evidence="3" type="ORF">DYU11_13775</name>
</gene>
<evidence type="ECO:0000313" key="4">
    <source>
        <dbReference type="Proteomes" id="UP000283523"/>
    </source>
</evidence>
<dbReference type="Pfam" id="PF01488">
    <property type="entry name" value="Shikimate_DH"/>
    <property type="match status" value="1"/>
</dbReference>
<organism evidence="3 4">
    <name type="scientific">Fibrisoma montanum</name>
    <dbReference type="NCBI Taxonomy" id="2305895"/>
    <lineage>
        <taxon>Bacteria</taxon>
        <taxon>Pseudomonadati</taxon>
        <taxon>Bacteroidota</taxon>
        <taxon>Cytophagia</taxon>
        <taxon>Cytophagales</taxon>
        <taxon>Spirosomataceae</taxon>
        <taxon>Fibrisoma</taxon>
    </lineage>
</organism>
<proteinExistence type="predicted"/>
<dbReference type="InterPro" id="IPR036291">
    <property type="entry name" value="NAD(P)-bd_dom_sf"/>
</dbReference>
<evidence type="ECO:0000259" key="2">
    <source>
        <dbReference type="Pfam" id="PF01488"/>
    </source>
</evidence>
<evidence type="ECO:0000256" key="1">
    <source>
        <dbReference type="ARBA" id="ARBA00022857"/>
    </source>
</evidence>
<dbReference type="AlphaFoldDB" id="A0A418MCC7"/>
<dbReference type="RefSeq" id="WP_119668244.1">
    <property type="nucleotide sequence ID" value="NZ_QXED01000003.1"/>
</dbReference>
<dbReference type="InterPro" id="IPR006151">
    <property type="entry name" value="Shikm_DH/Glu-tRNA_Rdtase"/>
</dbReference>
<comment type="caution">
    <text evidence="3">The sequence shown here is derived from an EMBL/GenBank/DDBJ whole genome shotgun (WGS) entry which is preliminary data.</text>
</comment>